<dbReference type="EMBL" id="SRXV01000001">
    <property type="protein sequence ID" value="TGY94062.1"/>
    <property type="molecule type" value="Genomic_DNA"/>
</dbReference>
<dbReference type="Proteomes" id="UP000305451">
    <property type="component" value="Unassembled WGS sequence"/>
</dbReference>
<comment type="caution">
    <text evidence="3">The sequence shown here is derived from an EMBL/GenBank/DDBJ whole genome shotgun (WGS) entry which is preliminary data.</text>
</comment>
<dbReference type="InterPro" id="IPR025833">
    <property type="entry name" value="GDYXXLXY"/>
</dbReference>
<evidence type="ECO:0008006" key="5">
    <source>
        <dbReference type="Google" id="ProtNLM"/>
    </source>
</evidence>
<gene>
    <name evidence="3" type="ORF">E5162_01880</name>
</gene>
<feature type="region of interest" description="Disordered" evidence="1">
    <location>
        <begin position="20"/>
        <end position="45"/>
    </location>
</feature>
<evidence type="ECO:0000313" key="4">
    <source>
        <dbReference type="Proteomes" id="UP000305451"/>
    </source>
</evidence>
<keyword evidence="2" id="KW-1133">Transmembrane helix</keyword>
<evidence type="ECO:0000256" key="2">
    <source>
        <dbReference type="SAM" id="Phobius"/>
    </source>
</evidence>
<keyword evidence="2" id="KW-0812">Transmembrane</keyword>
<keyword evidence="4" id="KW-1185">Reference proteome</keyword>
<dbReference type="Pfam" id="PF14345">
    <property type="entry name" value="GDYXXLXY"/>
    <property type="match status" value="1"/>
</dbReference>
<reference evidence="3 4" key="1">
    <citation type="journal article" date="2013" name="Int. J. Syst. Evol. Microbiol.">
        <title>Marinicauda pacifica gen. nov., sp. nov., a prosthecate alphaproteobacterium of the family Hyphomonadaceae isolated from deep seawater.</title>
        <authorList>
            <person name="Zhang X.Y."/>
            <person name="Li G.W."/>
            <person name="Wang C.S."/>
            <person name="Zhang Y.J."/>
            <person name="Xu X.W."/>
            <person name="Li H."/>
            <person name="Liu A."/>
            <person name="Liu C."/>
            <person name="Xie B.B."/>
            <person name="Qin Q.L."/>
            <person name="Xu Z."/>
            <person name="Chen X.L."/>
            <person name="Zhou B.C."/>
            <person name="Zhang Y.Z."/>
        </authorList>
    </citation>
    <scope>NUCLEOTIDE SEQUENCE [LARGE SCALE GENOMIC DNA]</scope>
    <source>
        <strain evidence="3 4">P-1 km-3</strain>
    </source>
</reference>
<protein>
    <recommendedName>
        <fullName evidence="5">GDYXXLXY domain-containing protein</fullName>
    </recommendedName>
</protein>
<dbReference type="AlphaFoldDB" id="A0A4S2HEL8"/>
<keyword evidence="2" id="KW-0472">Membrane</keyword>
<sequence>MPLCLRHLVRQPAQHRRLLPGRRRPALRRVAGRRPRPAQAQPHEGRVPMNAALRLLALCLAMSLVLAAMVGLHAQARRSGTEIRLETEPVDPRDWLLGYYVQLQTPLHRIDTRDLGLMPREWDTGDRLCLRLEERGAAWTPVEAARESGDGGVWICGRVEYRFEMTEFEEVERQTESGETVIEQRPVEGSLHDVLTLRYNLERYYADPETAAELDTLRNQGRLRLIVSLSDSGDAVIKGLEIDGEDHLDTVF</sequence>
<proteinExistence type="predicted"/>
<feature type="compositionally biased region" description="Basic residues" evidence="1">
    <location>
        <begin position="20"/>
        <end position="36"/>
    </location>
</feature>
<accession>A0A4S2HEL8</accession>
<feature type="transmembrane region" description="Helical" evidence="2">
    <location>
        <begin position="51"/>
        <end position="74"/>
    </location>
</feature>
<evidence type="ECO:0000256" key="1">
    <source>
        <dbReference type="SAM" id="MobiDB-lite"/>
    </source>
</evidence>
<organism evidence="3 4">
    <name type="scientific">Marinicauda pacifica</name>
    <dbReference type="NCBI Taxonomy" id="1133559"/>
    <lineage>
        <taxon>Bacteria</taxon>
        <taxon>Pseudomonadati</taxon>
        <taxon>Pseudomonadota</taxon>
        <taxon>Alphaproteobacteria</taxon>
        <taxon>Maricaulales</taxon>
        <taxon>Maricaulaceae</taxon>
        <taxon>Marinicauda</taxon>
    </lineage>
</organism>
<evidence type="ECO:0000313" key="3">
    <source>
        <dbReference type="EMBL" id="TGY94062.1"/>
    </source>
</evidence>
<name>A0A4S2HEL8_9PROT</name>